<evidence type="ECO:0000256" key="1">
    <source>
        <dbReference type="SAM" id="Phobius"/>
    </source>
</evidence>
<dbReference type="AlphaFoldDB" id="A0A171KNS3"/>
<gene>
    <name evidence="2" type="ORF">AAV32_15970</name>
</gene>
<keyword evidence="1" id="KW-1133">Transmembrane helix</keyword>
<keyword evidence="3" id="KW-1185">Reference proteome</keyword>
<protein>
    <submittedName>
        <fullName evidence="2">Uncharacterized protein</fullName>
    </submittedName>
</protein>
<keyword evidence="1" id="KW-0812">Transmembrane</keyword>
<accession>A0A171KNS3</accession>
<proteinExistence type="predicted"/>
<dbReference type="Proteomes" id="UP000078084">
    <property type="component" value="Unassembled WGS sequence"/>
</dbReference>
<dbReference type="EMBL" id="LBNE01000014">
    <property type="protein sequence ID" value="KKO70540.1"/>
    <property type="molecule type" value="Genomic_DNA"/>
</dbReference>
<reference evidence="2 3" key="1">
    <citation type="submission" date="2015-04" db="EMBL/GenBank/DDBJ databases">
        <title>Genome sequence of Kerstersia gyiorum CG1.</title>
        <authorList>
            <person name="Greninger A.L."/>
            <person name="Kozyreva V."/>
            <person name="Chaturvedi V."/>
        </authorList>
    </citation>
    <scope>NUCLEOTIDE SEQUENCE [LARGE SCALE GENOMIC DNA]</scope>
    <source>
        <strain evidence="2 3">CG1</strain>
    </source>
</reference>
<evidence type="ECO:0000313" key="3">
    <source>
        <dbReference type="Proteomes" id="UP000078084"/>
    </source>
</evidence>
<feature type="transmembrane region" description="Helical" evidence="1">
    <location>
        <begin position="6"/>
        <end position="30"/>
    </location>
</feature>
<comment type="caution">
    <text evidence="2">The sequence shown here is derived from an EMBL/GenBank/DDBJ whole genome shotgun (WGS) entry which is preliminary data.</text>
</comment>
<keyword evidence="1" id="KW-0472">Membrane</keyword>
<feature type="transmembrane region" description="Helical" evidence="1">
    <location>
        <begin position="89"/>
        <end position="112"/>
    </location>
</feature>
<evidence type="ECO:0000313" key="2">
    <source>
        <dbReference type="EMBL" id="KKO70540.1"/>
    </source>
</evidence>
<name>A0A171KNS3_9BURK</name>
<feature type="transmembrane region" description="Helical" evidence="1">
    <location>
        <begin position="42"/>
        <end position="61"/>
    </location>
</feature>
<sequence length="125" mass="13982">MRFCAMYYTFLLFVVLTLLPLLLMTLPAYLRSARGGDGRVKFWWGLCLAGTALWGLALVVFSDSCLSFGGGQVVCHSQLVLPEWFRMAALVYVPLGGVVVPVLWFMVFYVAVRRAQRRRAQAGEA</sequence>
<organism evidence="2 3">
    <name type="scientific">Kerstersia gyiorum</name>
    <dbReference type="NCBI Taxonomy" id="206506"/>
    <lineage>
        <taxon>Bacteria</taxon>
        <taxon>Pseudomonadati</taxon>
        <taxon>Pseudomonadota</taxon>
        <taxon>Betaproteobacteria</taxon>
        <taxon>Burkholderiales</taxon>
        <taxon>Alcaligenaceae</taxon>
        <taxon>Kerstersia</taxon>
    </lineage>
</organism>